<dbReference type="EMBL" id="LT629779">
    <property type="protein sequence ID" value="SDT37964.1"/>
    <property type="molecule type" value="Genomic_DNA"/>
</dbReference>
<name>A0A1H1ZW64_9MICC</name>
<gene>
    <name evidence="3" type="ORF">SAMN04489743_2661</name>
</gene>
<accession>A0A1H1ZW64</accession>
<feature type="domain" description="G" evidence="2">
    <location>
        <begin position="59"/>
        <end position="173"/>
    </location>
</feature>
<feature type="transmembrane region" description="Helical" evidence="1">
    <location>
        <begin position="469"/>
        <end position="493"/>
    </location>
</feature>
<dbReference type="GO" id="GO:0019843">
    <property type="term" value="F:rRNA binding"/>
    <property type="evidence" value="ECO:0007669"/>
    <property type="project" value="TreeGrafter"/>
</dbReference>
<evidence type="ECO:0000313" key="3">
    <source>
        <dbReference type="EMBL" id="SDT37964.1"/>
    </source>
</evidence>
<dbReference type="GO" id="GO:0005525">
    <property type="term" value="F:GTP binding"/>
    <property type="evidence" value="ECO:0007669"/>
    <property type="project" value="InterPro"/>
</dbReference>
<evidence type="ECO:0000313" key="4">
    <source>
        <dbReference type="Proteomes" id="UP000198751"/>
    </source>
</evidence>
<dbReference type="GO" id="GO:0000028">
    <property type="term" value="P:ribosomal small subunit assembly"/>
    <property type="evidence" value="ECO:0007669"/>
    <property type="project" value="TreeGrafter"/>
</dbReference>
<sequence>MSRHSGARDSSRLDRRLEALNDARQLAGGVLPDAQLEEVFQILERAGSRRSLSAEHTVVGFFGATGSGKSSLFNAVSGGDIATTAARRPTTSEPLAGVWGVDGSEPLLDWLDVRNRHYAAPVEGFAGEDTGLILLDLPDFDSTRAANREVVQRMVGLVDVLVWVLDPQKYADAAVHQDFLAPLASHGAVTLVVLNQVDRLPAHDVPPVLESLRGILAAEGLGKVKVLAASALTGQGVDGVRAAIRNVVVQRKARSQRLEADVAKASRELRNASGDGEAAGVRNQATARLGTELAAAANVPVVVSAVARSYRLESVRRTGWPATRWLSRFRPDPLRRLNLRRDAPAELNRTSLPPASAPERARTDSAVREFADAASAGAPGPWRAAIRSAAREGRERLPDALDQAIAGTDLGANRKSWWWGVFNVVQWLALLTVLGGLGWLGGLAVLQYFQMPAPEPPRVEGWPVPTLMAAFGVVLGIVLALAGRFIAAGAAAARASRARKRLEAAVSGVARDLVVEPVEVEVSRLAAFNAALKVAAG</sequence>
<dbReference type="Gene3D" id="3.40.50.300">
    <property type="entry name" value="P-loop containing nucleotide triphosphate hydrolases"/>
    <property type="match status" value="1"/>
</dbReference>
<dbReference type="SUPFAM" id="SSF52540">
    <property type="entry name" value="P-loop containing nucleoside triphosphate hydrolases"/>
    <property type="match status" value="1"/>
</dbReference>
<dbReference type="GO" id="GO:0043024">
    <property type="term" value="F:ribosomal small subunit binding"/>
    <property type="evidence" value="ECO:0007669"/>
    <property type="project" value="TreeGrafter"/>
</dbReference>
<dbReference type="Proteomes" id="UP000198751">
    <property type="component" value="Chromosome I"/>
</dbReference>
<dbReference type="InterPro" id="IPR027417">
    <property type="entry name" value="P-loop_NTPase"/>
</dbReference>
<dbReference type="AlphaFoldDB" id="A0A1H1ZW64"/>
<keyword evidence="1" id="KW-0812">Transmembrane</keyword>
<keyword evidence="4" id="KW-1185">Reference proteome</keyword>
<reference evidence="4" key="1">
    <citation type="submission" date="2016-10" db="EMBL/GenBank/DDBJ databases">
        <authorList>
            <person name="Varghese N."/>
            <person name="Submissions S."/>
        </authorList>
    </citation>
    <scope>NUCLEOTIDE SEQUENCE [LARGE SCALE GENOMIC DNA]</scope>
    <source>
        <strain evidence="4">IMMIB L-1606</strain>
    </source>
</reference>
<dbReference type="OrthoDB" id="974105at2"/>
<keyword evidence="1" id="KW-1133">Transmembrane helix</keyword>
<evidence type="ECO:0000256" key="1">
    <source>
        <dbReference type="SAM" id="Phobius"/>
    </source>
</evidence>
<dbReference type="Pfam" id="PF01926">
    <property type="entry name" value="MMR_HSR1"/>
    <property type="match status" value="1"/>
</dbReference>
<keyword evidence="1" id="KW-0472">Membrane</keyword>
<protein>
    <submittedName>
        <fullName evidence="3">50S ribosome-binding GTPase</fullName>
    </submittedName>
</protein>
<dbReference type="GO" id="GO:0005829">
    <property type="term" value="C:cytosol"/>
    <property type="evidence" value="ECO:0007669"/>
    <property type="project" value="TreeGrafter"/>
</dbReference>
<feature type="transmembrane region" description="Helical" evidence="1">
    <location>
        <begin position="424"/>
        <end position="449"/>
    </location>
</feature>
<organism evidence="3 4">
    <name type="scientific">Pseudarthrobacter equi</name>
    <dbReference type="NCBI Taxonomy" id="728066"/>
    <lineage>
        <taxon>Bacteria</taxon>
        <taxon>Bacillati</taxon>
        <taxon>Actinomycetota</taxon>
        <taxon>Actinomycetes</taxon>
        <taxon>Micrococcales</taxon>
        <taxon>Micrococcaceae</taxon>
        <taxon>Pseudarthrobacter</taxon>
    </lineage>
</organism>
<dbReference type="PANTHER" id="PTHR42698">
    <property type="entry name" value="GTPASE ERA"/>
    <property type="match status" value="1"/>
</dbReference>
<dbReference type="PANTHER" id="PTHR42698:SF1">
    <property type="entry name" value="GTPASE ERA, MITOCHONDRIAL"/>
    <property type="match status" value="1"/>
</dbReference>
<dbReference type="InterPro" id="IPR006073">
    <property type="entry name" value="GTP-bd"/>
</dbReference>
<dbReference type="InterPro" id="IPR005662">
    <property type="entry name" value="GTPase_Era-like"/>
</dbReference>
<dbReference type="RefSeq" id="WP_091720970.1">
    <property type="nucleotide sequence ID" value="NZ_LT629779.1"/>
</dbReference>
<evidence type="ECO:0000259" key="2">
    <source>
        <dbReference type="Pfam" id="PF01926"/>
    </source>
</evidence>
<proteinExistence type="predicted"/>